<sequence length="290" mass="32753">MNKTGIYFAYWEREWNADYCSYINRVKKLGFDCLEVEAGSLLEMKEEERKRIRDTAEREGIELTYCIGLPPKYDVASENAEVRKAGIAYLNRLFSMIHSMGGGMLGGIIYSCWPFAGASWEYKKAARQRSIDSVREAAKTAEEFRITCCLEVVNRFEQCILNTAQEGVDFVNEVGSEYVKLLLDTFHMNIEEDSIGDAIRLADGKIGHFHIGECNRKVPGKGHMPWKEIFSALKDINYQEKIVMEPFVKPGGQVGSDIKMYRDLSAGATEEQMDMAAGEALAFIRSLSEG</sequence>
<dbReference type="InterPro" id="IPR036237">
    <property type="entry name" value="Xyl_isomerase-like_sf"/>
</dbReference>
<dbReference type="Proteomes" id="UP000260812">
    <property type="component" value="Unassembled WGS sequence"/>
</dbReference>
<dbReference type="Pfam" id="PF01261">
    <property type="entry name" value="AP_endonuc_2"/>
    <property type="match status" value="1"/>
</dbReference>
<feature type="domain" description="Xylose isomerase-like TIM barrel" evidence="1">
    <location>
        <begin position="24"/>
        <end position="263"/>
    </location>
</feature>
<gene>
    <name evidence="2" type="ORF">DXC51_05925</name>
</gene>
<dbReference type="InterPro" id="IPR013022">
    <property type="entry name" value="Xyl_isomerase-like_TIM-brl"/>
</dbReference>
<protein>
    <submittedName>
        <fullName evidence="2">Sugar phosphate isomerase/epimerase</fullName>
    </submittedName>
</protein>
<dbReference type="InterPro" id="IPR050312">
    <property type="entry name" value="IolE/XylAMocC-like"/>
</dbReference>
<dbReference type="PANTHER" id="PTHR12110">
    <property type="entry name" value="HYDROXYPYRUVATE ISOMERASE"/>
    <property type="match status" value="1"/>
</dbReference>
<comment type="caution">
    <text evidence="2">The sequence shown here is derived from an EMBL/GenBank/DDBJ whole genome shotgun (WGS) entry which is preliminary data.</text>
</comment>
<proteinExistence type="predicted"/>
<evidence type="ECO:0000313" key="3">
    <source>
        <dbReference type="Proteomes" id="UP000260812"/>
    </source>
</evidence>
<organism evidence="2 3">
    <name type="scientific">Eisenbergiella massiliensis</name>
    <dbReference type="NCBI Taxonomy" id="1720294"/>
    <lineage>
        <taxon>Bacteria</taxon>
        <taxon>Bacillati</taxon>
        <taxon>Bacillota</taxon>
        <taxon>Clostridia</taxon>
        <taxon>Lachnospirales</taxon>
        <taxon>Lachnospiraceae</taxon>
        <taxon>Eisenbergiella</taxon>
    </lineage>
</organism>
<evidence type="ECO:0000259" key="1">
    <source>
        <dbReference type="Pfam" id="PF01261"/>
    </source>
</evidence>
<dbReference type="GO" id="GO:0016853">
    <property type="term" value="F:isomerase activity"/>
    <property type="evidence" value="ECO:0007669"/>
    <property type="project" value="UniProtKB-KW"/>
</dbReference>
<accession>A0A3E3I8X3</accession>
<keyword evidence="3" id="KW-1185">Reference proteome</keyword>
<dbReference type="PANTHER" id="PTHR12110:SF41">
    <property type="entry name" value="INOSOSE DEHYDRATASE"/>
    <property type="match status" value="1"/>
</dbReference>
<dbReference type="Gene3D" id="3.20.20.150">
    <property type="entry name" value="Divalent-metal-dependent TIM barrel enzymes"/>
    <property type="match status" value="1"/>
</dbReference>
<keyword evidence="2" id="KW-0413">Isomerase</keyword>
<dbReference type="GeneID" id="97986428"/>
<reference evidence="2" key="1">
    <citation type="submission" date="2018-08" db="EMBL/GenBank/DDBJ databases">
        <title>A genome reference for cultivated species of the human gut microbiota.</title>
        <authorList>
            <person name="Zou Y."/>
            <person name="Xue W."/>
            <person name="Luo G."/>
        </authorList>
    </citation>
    <scope>NUCLEOTIDE SEQUENCE [LARGE SCALE GENOMIC DNA]</scope>
    <source>
        <strain evidence="2">TF05-5AC</strain>
    </source>
</reference>
<dbReference type="EMBL" id="QVLV01000003">
    <property type="protein sequence ID" value="RGE63491.1"/>
    <property type="molecule type" value="Genomic_DNA"/>
</dbReference>
<dbReference type="RefSeq" id="WP_117544088.1">
    <property type="nucleotide sequence ID" value="NZ_QVLV01000003.1"/>
</dbReference>
<dbReference type="SUPFAM" id="SSF51658">
    <property type="entry name" value="Xylose isomerase-like"/>
    <property type="match status" value="1"/>
</dbReference>
<dbReference type="AlphaFoldDB" id="A0A3E3I8X3"/>
<name>A0A3E3I8X3_9FIRM</name>
<evidence type="ECO:0000313" key="2">
    <source>
        <dbReference type="EMBL" id="RGE63491.1"/>
    </source>
</evidence>